<dbReference type="EC" id="4.2.2.n1" evidence="2"/>
<evidence type="ECO:0000256" key="2">
    <source>
        <dbReference type="ARBA" id="ARBA00012587"/>
    </source>
</evidence>
<keyword evidence="9" id="KW-1185">Reference proteome</keyword>
<dbReference type="GO" id="GO:0009253">
    <property type="term" value="P:peptidoglycan catabolic process"/>
    <property type="evidence" value="ECO:0007669"/>
    <property type="project" value="TreeGrafter"/>
</dbReference>
<keyword evidence="3" id="KW-0456">Lyase</keyword>
<reference evidence="8 9" key="1">
    <citation type="journal article" date="2011" name="J. Bacteriol.">
        <title>Complete genome sequence of Polymorphum gilvum SL003B-26A1T, a crude oil-degrading bacterium from oil-polluted saline soil.</title>
        <authorList>
            <person name="Li S.G."/>
            <person name="Tang Y.Q."/>
            <person name="Nie Y."/>
            <person name="Cai M."/>
            <person name="Wu X.L."/>
        </authorList>
    </citation>
    <scope>NUCLEOTIDE SEQUENCE [LARGE SCALE GENOMIC DNA]</scope>
    <source>
        <strain evidence="9">LMG 25793 / CGMCC 1.9160 / SL003B-26A1</strain>
    </source>
</reference>
<dbReference type="InterPro" id="IPR005300">
    <property type="entry name" value="MltA_B"/>
</dbReference>
<dbReference type="Gene3D" id="2.40.40.10">
    <property type="entry name" value="RlpA-like domain"/>
    <property type="match status" value="1"/>
</dbReference>
<evidence type="ECO:0000256" key="5">
    <source>
        <dbReference type="ARBA" id="ARBA00030918"/>
    </source>
</evidence>
<dbReference type="GO" id="GO:0019867">
    <property type="term" value="C:outer membrane"/>
    <property type="evidence" value="ECO:0007669"/>
    <property type="project" value="InterPro"/>
</dbReference>
<dbReference type="CDD" id="cd14668">
    <property type="entry name" value="mlta_B"/>
    <property type="match status" value="1"/>
</dbReference>
<dbReference type="PANTHER" id="PTHR30124:SF0">
    <property type="entry name" value="MEMBRANE-BOUND LYTIC MUREIN TRANSGLYCOSYLASE A"/>
    <property type="match status" value="1"/>
</dbReference>
<keyword evidence="4" id="KW-0961">Cell wall biogenesis/degradation</keyword>
<dbReference type="GO" id="GO:0008933">
    <property type="term" value="F:peptidoglycan lytic transglycosylase activity"/>
    <property type="evidence" value="ECO:0007669"/>
    <property type="project" value="TreeGrafter"/>
</dbReference>
<dbReference type="InterPro" id="IPR026044">
    <property type="entry name" value="MltA"/>
</dbReference>
<feature type="region of interest" description="Disordered" evidence="6">
    <location>
        <begin position="121"/>
        <end position="142"/>
    </location>
</feature>
<dbReference type="SMART" id="SM00925">
    <property type="entry name" value="MltA"/>
    <property type="match status" value="1"/>
</dbReference>
<organism evidence="8 9">
    <name type="scientific">Polymorphum gilvum (strain LMG 25793 / CGMCC 1.9160 / SL003B-26A1)</name>
    <dbReference type="NCBI Taxonomy" id="991905"/>
    <lineage>
        <taxon>Bacteria</taxon>
        <taxon>Pseudomonadati</taxon>
        <taxon>Pseudomonadota</taxon>
        <taxon>Alphaproteobacteria</taxon>
        <taxon>Rhodobacterales</taxon>
        <taxon>Paracoccaceae</taxon>
        <taxon>Polymorphum</taxon>
    </lineage>
</organism>
<dbReference type="STRING" id="991905.SL003B_4252"/>
<dbReference type="KEGG" id="pgv:SL003B_4252"/>
<name>F2IVF1_POLGS</name>
<evidence type="ECO:0000256" key="1">
    <source>
        <dbReference type="ARBA" id="ARBA00001420"/>
    </source>
</evidence>
<evidence type="ECO:0000256" key="4">
    <source>
        <dbReference type="ARBA" id="ARBA00023316"/>
    </source>
</evidence>
<dbReference type="AlphaFoldDB" id="F2IVF1"/>
<dbReference type="Pfam" id="PF06725">
    <property type="entry name" value="3D"/>
    <property type="match status" value="1"/>
</dbReference>
<dbReference type="PIRSF" id="PIRSF019422">
    <property type="entry name" value="MltA"/>
    <property type="match status" value="1"/>
</dbReference>
<keyword evidence="8" id="KW-0449">Lipoprotein</keyword>
<dbReference type="SUPFAM" id="SSF50685">
    <property type="entry name" value="Barwin-like endoglucanases"/>
    <property type="match status" value="1"/>
</dbReference>
<gene>
    <name evidence="8" type="ordered locus">SL003B_4252</name>
</gene>
<dbReference type="GO" id="GO:0004553">
    <property type="term" value="F:hydrolase activity, hydrolyzing O-glycosyl compounds"/>
    <property type="evidence" value="ECO:0007669"/>
    <property type="project" value="InterPro"/>
</dbReference>
<evidence type="ECO:0000256" key="6">
    <source>
        <dbReference type="SAM" id="MobiDB-lite"/>
    </source>
</evidence>
<proteinExistence type="predicted"/>
<dbReference type="CDD" id="cd14485">
    <property type="entry name" value="mltA_like_LT_A"/>
    <property type="match status" value="1"/>
</dbReference>
<evidence type="ECO:0000313" key="9">
    <source>
        <dbReference type="Proteomes" id="UP000008130"/>
    </source>
</evidence>
<comment type="catalytic activity">
    <reaction evidence="1">
        <text>Exolytic cleavage of the (1-&gt;4)-beta-glycosidic linkage between N-acetylmuramic acid (MurNAc) and N-acetylglucosamine (GlcNAc) residues in peptidoglycan, from either the reducing or the non-reducing ends of the peptidoglycan chains, with concomitant formation of a 1,6-anhydrobond in the MurNAc residue.</text>
        <dbReference type="EC" id="4.2.2.n1"/>
    </reaction>
</comment>
<evidence type="ECO:0000256" key="3">
    <source>
        <dbReference type="ARBA" id="ARBA00023239"/>
    </source>
</evidence>
<evidence type="ECO:0000313" key="8">
    <source>
        <dbReference type="EMBL" id="ADZ72669.1"/>
    </source>
</evidence>
<dbReference type="InterPro" id="IPR036908">
    <property type="entry name" value="RlpA-like_sf"/>
</dbReference>
<dbReference type="EMBL" id="CP002568">
    <property type="protein sequence ID" value="ADZ72669.1"/>
    <property type="molecule type" value="Genomic_DNA"/>
</dbReference>
<dbReference type="OrthoDB" id="9783686at2"/>
<dbReference type="Gene3D" id="2.40.240.50">
    <property type="entry name" value="Barwin-like endoglucanases"/>
    <property type="match status" value="1"/>
</dbReference>
<dbReference type="PATRIC" id="fig|991905.3.peg.4384"/>
<dbReference type="GO" id="GO:0071555">
    <property type="term" value="P:cell wall organization"/>
    <property type="evidence" value="ECO:0007669"/>
    <property type="project" value="UniProtKB-KW"/>
</dbReference>
<feature type="domain" description="Lytic transglycosylase MltA" evidence="7">
    <location>
        <begin position="97"/>
        <end position="254"/>
    </location>
</feature>
<dbReference type="eggNOG" id="COG2821">
    <property type="taxonomic scope" value="Bacteria"/>
</dbReference>
<evidence type="ECO:0000259" key="7">
    <source>
        <dbReference type="SMART" id="SM00925"/>
    </source>
</evidence>
<sequence>MQADDAPLARKIAFEDLAGWADDDHAAALAAFLRFCGRPEPATGAFGIAGAALLDLCNTGHAAMDGGPDAARRFFEAEFVPVALAAPGFVTGYFEPELAGSRVRTREFQVPLLRAPQGLERVDAGNRPDGWDDGLSHGRRTPAGLAPLPDRGAIMDGALAGEGLELVWLADPLDAFFVHVQGSARIRLPDGDILRVGYAGKTGHAYTSIARVLVERGEGAPEDFTMDGLRAWLRAHPAALDPLLRQNRSYIFFREVGETGADQGPVGAAGLPLVPGRSLAVDSQLHTYGTPIFISADLAAAGLGDRPFRRLMVADDTGSAIRGPGRGDLFIGSGTGAGDVAGHIRHRAEVTLLVPRSAAGPLLEWRG</sequence>
<feature type="compositionally biased region" description="Basic and acidic residues" evidence="6">
    <location>
        <begin position="121"/>
        <end position="136"/>
    </location>
</feature>
<dbReference type="PANTHER" id="PTHR30124">
    <property type="entry name" value="MEMBRANE-BOUND LYTIC MUREIN TRANSGLYCOSYLASE A"/>
    <property type="match status" value="1"/>
</dbReference>
<accession>F2IVF1</accession>
<dbReference type="Pfam" id="PF03562">
    <property type="entry name" value="MltA"/>
    <property type="match status" value="1"/>
</dbReference>
<dbReference type="HOGENOM" id="CLU_037751_0_0_5"/>
<protein>
    <recommendedName>
        <fullName evidence="2">peptidoglycan lytic exotransglycosylase</fullName>
        <ecNumber evidence="2">4.2.2.n1</ecNumber>
    </recommendedName>
    <alternativeName>
        <fullName evidence="5">Murein hydrolase A</fullName>
    </alternativeName>
</protein>
<dbReference type="InterPro" id="IPR010611">
    <property type="entry name" value="3D_dom"/>
</dbReference>
<dbReference type="Proteomes" id="UP000008130">
    <property type="component" value="Chromosome"/>
</dbReference>
<dbReference type="GO" id="GO:0009254">
    <property type="term" value="P:peptidoglycan turnover"/>
    <property type="evidence" value="ECO:0007669"/>
    <property type="project" value="InterPro"/>
</dbReference>